<dbReference type="Proteomes" id="UP000435648">
    <property type="component" value="Chromosome"/>
</dbReference>
<proteinExistence type="predicted"/>
<dbReference type="AlphaFoldDB" id="A0A857CEI4"/>
<gene>
    <name evidence="5" type="ORF">GH266_14955</name>
</gene>
<dbReference type="InterPro" id="IPR051120">
    <property type="entry name" value="ABC_AA/LPS_Transport"/>
</dbReference>
<keyword evidence="1" id="KW-0813">Transport</keyword>
<accession>A0A857CEI4</accession>
<dbReference type="Gene3D" id="3.40.50.300">
    <property type="entry name" value="P-loop containing nucleotide triphosphate hydrolases"/>
    <property type="match status" value="1"/>
</dbReference>
<dbReference type="SUPFAM" id="SSF52540">
    <property type="entry name" value="P-loop containing nucleoside triphosphate hydrolases"/>
    <property type="match status" value="1"/>
</dbReference>
<dbReference type="GO" id="GO:1903805">
    <property type="term" value="P:L-valine import across plasma membrane"/>
    <property type="evidence" value="ECO:0007669"/>
    <property type="project" value="TreeGrafter"/>
</dbReference>
<dbReference type="InterPro" id="IPR003593">
    <property type="entry name" value="AAA+_ATPase"/>
</dbReference>
<keyword evidence="3 5" id="KW-0067">ATP-binding</keyword>
<protein>
    <submittedName>
        <fullName evidence="5">ATP-binding cassette domain-containing protein</fullName>
    </submittedName>
</protein>
<dbReference type="CDD" id="cd03219">
    <property type="entry name" value="ABC_Mj1267_LivG_branched"/>
    <property type="match status" value="1"/>
</dbReference>
<dbReference type="Pfam" id="PF12399">
    <property type="entry name" value="BCA_ABC_TP_C"/>
    <property type="match status" value="1"/>
</dbReference>
<name>A0A857CEI4_9HYPH</name>
<evidence type="ECO:0000256" key="2">
    <source>
        <dbReference type="ARBA" id="ARBA00022741"/>
    </source>
</evidence>
<dbReference type="GO" id="GO:1903806">
    <property type="term" value="P:L-isoleucine import across plasma membrane"/>
    <property type="evidence" value="ECO:0007669"/>
    <property type="project" value="TreeGrafter"/>
</dbReference>
<dbReference type="EMBL" id="CP046908">
    <property type="protein sequence ID" value="QGZ37430.1"/>
    <property type="molecule type" value="Genomic_DNA"/>
</dbReference>
<feature type="domain" description="ABC transporter" evidence="4">
    <location>
        <begin position="20"/>
        <end position="265"/>
    </location>
</feature>
<evidence type="ECO:0000313" key="5">
    <source>
        <dbReference type="EMBL" id="QGZ37430.1"/>
    </source>
</evidence>
<dbReference type="SMART" id="SM00382">
    <property type="entry name" value="AAA"/>
    <property type="match status" value="1"/>
</dbReference>
<dbReference type="GO" id="GO:0005886">
    <property type="term" value="C:plasma membrane"/>
    <property type="evidence" value="ECO:0007669"/>
    <property type="project" value="TreeGrafter"/>
</dbReference>
<keyword evidence="2" id="KW-0547">Nucleotide-binding</keyword>
<reference evidence="5 6" key="1">
    <citation type="submission" date="2019-12" db="EMBL/GenBank/DDBJ databases">
        <title>The genome of Stappia indica PHM037.</title>
        <authorList>
            <person name="Kacar D."/>
            <person name="Galan B."/>
            <person name="Canedo L."/>
            <person name="Rodriguez P."/>
            <person name="de la Calle F."/>
            <person name="Garcia J.L."/>
        </authorList>
    </citation>
    <scope>NUCLEOTIDE SEQUENCE [LARGE SCALE GENOMIC DNA]</scope>
    <source>
        <strain evidence="5 6">PHM037</strain>
    </source>
</reference>
<dbReference type="InterPro" id="IPR032823">
    <property type="entry name" value="BCA_ABC_TP_C"/>
</dbReference>
<evidence type="ECO:0000256" key="3">
    <source>
        <dbReference type="ARBA" id="ARBA00022840"/>
    </source>
</evidence>
<dbReference type="InterPro" id="IPR003439">
    <property type="entry name" value="ABC_transporter-like_ATP-bd"/>
</dbReference>
<dbReference type="PANTHER" id="PTHR45772">
    <property type="entry name" value="CONSERVED COMPONENT OF ABC TRANSPORTER FOR NATURAL AMINO ACIDS-RELATED"/>
    <property type="match status" value="1"/>
</dbReference>
<dbReference type="GO" id="GO:0042941">
    <property type="term" value="P:D-alanine transmembrane transport"/>
    <property type="evidence" value="ECO:0007669"/>
    <property type="project" value="TreeGrafter"/>
</dbReference>
<evidence type="ECO:0000256" key="1">
    <source>
        <dbReference type="ARBA" id="ARBA00022448"/>
    </source>
</evidence>
<dbReference type="GO" id="GO:0005304">
    <property type="term" value="F:L-valine transmembrane transporter activity"/>
    <property type="evidence" value="ECO:0007669"/>
    <property type="project" value="TreeGrafter"/>
</dbReference>
<organism evidence="5 6">
    <name type="scientific">Stappia indica</name>
    <dbReference type="NCBI Taxonomy" id="538381"/>
    <lineage>
        <taxon>Bacteria</taxon>
        <taxon>Pseudomonadati</taxon>
        <taxon>Pseudomonadota</taxon>
        <taxon>Alphaproteobacteria</taxon>
        <taxon>Hyphomicrobiales</taxon>
        <taxon>Stappiaceae</taxon>
        <taxon>Stappia</taxon>
    </lineage>
</organism>
<dbReference type="PANTHER" id="PTHR45772:SF7">
    <property type="entry name" value="AMINO ACID ABC TRANSPORTER ATP-BINDING PROTEIN"/>
    <property type="match status" value="1"/>
</dbReference>
<sequence>MDGGLRGGDAGREDAVDLALDVRDLGKTFGGVKALDGLSFGIARGEVMGLIGPNGSGKSTTVNTLAGVFPATSGEIRLRGKPVHHLPEYARVQAGLTRTFQTASVFPEFTVREQVLLGAEPARTRRGVWSMLRSGARMEPELRGRLDEILQLTGLADLADTRIEEVSAADQRFLMIATALAADPAVILLDEPAAGMVSHERDRLSHLILALGARGHAVLVIEHHMSLIMKVCDRITVLNFGEKIAEGTPREIRSDQRVVDAYLGEAA</sequence>
<dbReference type="PROSITE" id="PS50893">
    <property type="entry name" value="ABC_TRANSPORTER_2"/>
    <property type="match status" value="1"/>
</dbReference>
<evidence type="ECO:0000259" key="4">
    <source>
        <dbReference type="PROSITE" id="PS50893"/>
    </source>
</evidence>
<dbReference type="GO" id="GO:0005524">
    <property type="term" value="F:ATP binding"/>
    <property type="evidence" value="ECO:0007669"/>
    <property type="project" value="UniProtKB-KW"/>
</dbReference>
<dbReference type="KEGG" id="siw:GH266_14955"/>
<dbReference type="GO" id="GO:0015808">
    <property type="term" value="P:L-alanine transport"/>
    <property type="evidence" value="ECO:0007669"/>
    <property type="project" value="TreeGrafter"/>
</dbReference>
<dbReference type="OrthoDB" id="9806149at2"/>
<dbReference type="GO" id="GO:0015192">
    <property type="term" value="F:L-phenylalanine transmembrane transporter activity"/>
    <property type="evidence" value="ECO:0007669"/>
    <property type="project" value="TreeGrafter"/>
</dbReference>
<dbReference type="GO" id="GO:0016887">
    <property type="term" value="F:ATP hydrolysis activity"/>
    <property type="evidence" value="ECO:0007669"/>
    <property type="project" value="InterPro"/>
</dbReference>
<dbReference type="Pfam" id="PF00005">
    <property type="entry name" value="ABC_tran"/>
    <property type="match status" value="1"/>
</dbReference>
<dbReference type="GO" id="GO:0015188">
    <property type="term" value="F:L-isoleucine transmembrane transporter activity"/>
    <property type="evidence" value="ECO:0007669"/>
    <property type="project" value="TreeGrafter"/>
</dbReference>
<evidence type="ECO:0000313" key="6">
    <source>
        <dbReference type="Proteomes" id="UP000435648"/>
    </source>
</evidence>
<dbReference type="InterPro" id="IPR027417">
    <property type="entry name" value="P-loop_NTPase"/>
</dbReference>